<dbReference type="EMBL" id="CM002872">
    <property type="protein sequence ID" value="KFK36674.1"/>
    <property type="molecule type" value="Genomic_DNA"/>
</dbReference>
<name>A0A087H3H2_ARAAL</name>
<evidence type="ECO:0000256" key="1">
    <source>
        <dbReference type="ARBA" id="ARBA00022737"/>
    </source>
</evidence>
<evidence type="ECO:0000313" key="5">
    <source>
        <dbReference type="Proteomes" id="UP000029120"/>
    </source>
</evidence>
<proteinExistence type="predicted"/>
<keyword evidence="2" id="KW-1133">Transmembrane helix</keyword>
<dbReference type="PANTHER" id="PTHR47841:SF6">
    <property type="entry name" value="CYSTEINE_HISTIDINE-RICH C1 DOMAIN FAMILY PROTEIN-RELATED"/>
    <property type="match status" value="1"/>
</dbReference>
<sequence>MSWTMPIQHFSHVHPLTKVEGYGDFICDGCKTYGFGTTYRCVSCDYDLHYHCATCPPTLISFMHPQHELRRIFREPDQGLQNRRMCDICDETVEGLYYHCEPCGFDVHPLCTQLPQHRNYLPHPAHHLELSHSGASNICKVCRGTIQSWRYKCSQCRLDVHMECVTSSERGETQQERGATQQPQFHHSQFYNHEYTNQGQVQNLNPSKGRKMYTLLVNLSSPVVCSMIFGPFGSVFSGPLAKFLNR</sequence>
<dbReference type="SUPFAM" id="SSF57889">
    <property type="entry name" value="Cysteine-rich domain"/>
    <property type="match status" value="2"/>
</dbReference>
<keyword evidence="5" id="KW-1185">Reference proteome</keyword>
<keyword evidence="2" id="KW-0812">Transmembrane</keyword>
<dbReference type="InterPro" id="IPR046349">
    <property type="entry name" value="C1-like_sf"/>
</dbReference>
<protein>
    <recommendedName>
        <fullName evidence="3">DC1 domain-containing protein</fullName>
    </recommendedName>
</protein>
<keyword evidence="1" id="KW-0677">Repeat</keyword>
<evidence type="ECO:0000256" key="2">
    <source>
        <dbReference type="SAM" id="Phobius"/>
    </source>
</evidence>
<feature type="domain" description="DC1" evidence="3">
    <location>
        <begin position="123"/>
        <end position="165"/>
    </location>
</feature>
<dbReference type="eggNOG" id="ENOG502RYP3">
    <property type="taxonomic scope" value="Eukaryota"/>
</dbReference>
<dbReference type="Proteomes" id="UP000029120">
    <property type="component" value="Chromosome 4"/>
</dbReference>
<feature type="domain" description="DC1" evidence="3">
    <location>
        <begin position="63"/>
        <end position="111"/>
    </location>
</feature>
<dbReference type="InterPro" id="IPR004146">
    <property type="entry name" value="DC1"/>
</dbReference>
<evidence type="ECO:0000259" key="3">
    <source>
        <dbReference type="Pfam" id="PF03107"/>
    </source>
</evidence>
<feature type="transmembrane region" description="Helical" evidence="2">
    <location>
        <begin position="215"/>
        <end position="236"/>
    </location>
</feature>
<organism evidence="4 5">
    <name type="scientific">Arabis alpina</name>
    <name type="common">Alpine rock-cress</name>
    <dbReference type="NCBI Taxonomy" id="50452"/>
    <lineage>
        <taxon>Eukaryota</taxon>
        <taxon>Viridiplantae</taxon>
        <taxon>Streptophyta</taxon>
        <taxon>Embryophyta</taxon>
        <taxon>Tracheophyta</taxon>
        <taxon>Spermatophyta</taxon>
        <taxon>Magnoliopsida</taxon>
        <taxon>eudicotyledons</taxon>
        <taxon>Gunneridae</taxon>
        <taxon>Pentapetalae</taxon>
        <taxon>rosids</taxon>
        <taxon>malvids</taxon>
        <taxon>Brassicales</taxon>
        <taxon>Brassicaceae</taxon>
        <taxon>Arabideae</taxon>
        <taxon>Arabis</taxon>
    </lineage>
</organism>
<dbReference type="AlphaFoldDB" id="A0A087H3H2"/>
<feature type="domain" description="DC1" evidence="3">
    <location>
        <begin position="10"/>
        <end position="53"/>
    </location>
</feature>
<reference evidence="5" key="1">
    <citation type="journal article" date="2015" name="Nat. Plants">
        <title>Genome expansion of Arabis alpina linked with retrotransposition and reduced symmetric DNA methylation.</title>
        <authorList>
            <person name="Willing E.M."/>
            <person name="Rawat V."/>
            <person name="Mandakova T."/>
            <person name="Maumus F."/>
            <person name="James G.V."/>
            <person name="Nordstroem K.J."/>
            <person name="Becker C."/>
            <person name="Warthmann N."/>
            <person name="Chica C."/>
            <person name="Szarzynska B."/>
            <person name="Zytnicki M."/>
            <person name="Albani M.C."/>
            <person name="Kiefer C."/>
            <person name="Bergonzi S."/>
            <person name="Castaings L."/>
            <person name="Mateos J.L."/>
            <person name="Berns M.C."/>
            <person name="Bujdoso N."/>
            <person name="Piofczyk T."/>
            <person name="de Lorenzo L."/>
            <person name="Barrero-Sicilia C."/>
            <person name="Mateos I."/>
            <person name="Piednoel M."/>
            <person name="Hagmann J."/>
            <person name="Chen-Min-Tao R."/>
            <person name="Iglesias-Fernandez R."/>
            <person name="Schuster S.C."/>
            <person name="Alonso-Blanco C."/>
            <person name="Roudier F."/>
            <person name="Carbonero P."/>
            <person name="Paz-Ares J."/>
            <person name="Davis S.J."/>
            <person name="Pecinka A."/>
            <person name="Quesneville H."/>
            <person name="Colot V."/>
            <person name="Lysak M.A."/>
            <person name="Weigel D."/>
            <person name="Coupland G."/>
            <person name="Schneeberger K."/>
        </authorList>
    </citation>
    <scope>NUCLEOTIDE SEQUENCE [LARGE SCALE GENOMIC DNA]</scope>
    <source>
        <strain evidence="5">cv. Pajares</strain>
    </source>
</reference>
<dbReference type="OMA" id="HWGASSA"/>
<evidence type="ECO:0000313" key="4">
    <source>
        <dbReference type="EMBL" id="KFK36674.1"/>
    </source>
</evidence>
<dbReference type="Gramene" id="KFK36674">
    <property type="protein sequence ID" value="KFK36674"/>
    <property type="gene ID" value="AALP_AA4G155000"/>
</dbReference>
<gene>
    <name evidence="4" type="ordered locus">AALP_Aa4g155000</name>
</gene>
<dbReference type="Gene3D" id="3.30.60.20">
    <property type="match status" value="2"/>
</dbReference>
<keyword evidence="2" id="KW-0472">Membrane</keyword>
<dbReference type="OrthoDB" id="945197at2759"/>
<dbReference type="PANTHER" id="PTHR47841">
    <property type="entry name" value="DIACYLGLYCEROL KINASE THETA-LIKE-RELATED"/>
    <property type="match status" value="1"/>
</dbReference>
<accession>A0A087H3H2</accession>
<dbReference type="Pfam" id="PF03107">
    <property type="entry name" value="C1_2"/>
    <property type="match status" value="3"/>
</dbReference>